<organism evidence="1">
    <name type="scientific">marine sediment metagenome</name>
    <dbReference type="NCBI Taxonomy" id="412755"/>
    <lineage>
        <taxon>unclassified sequences</taxon>
        <taxon>metagenomes</taxon>
        <taxon>ecological metagenomes</taxon>
    </lineage>
</organism>
<evidence type="ECO:0000313" key="1">
    <source>
        <dbReference type="EMBL" id="GAH82906.1"/>
    </source>
</evidence>
<reference evidence="1" key="1">
    <citation type="journal article" date="2014" name="Front. Microbiol.">
        <title>High frequency of phylogenetically diverse reductive dehalogenase-homologous genes in deep subseafloor sedimentary metagenomes.</title>
        <authorList>
            <person name="Kawai M."/>
            <person name="Futagami T."/>
            <person name="Toyoda A."/>
            <person name="Takaki Y."/>
            <person name="Nishi S."/>
            <person name="Hori S."/>
            <person name="Arai W."/>
            <person name="Tsubouchi T."/>
            <person name="Morono Y."/>
            <person name="Uchiyama I."/>
            <person name="Ito T."/>
            <person name="Fujiyama A."/>
            <person name="Inagaki F."/>
            <person name="Takami H."/>
        </authorList>
    </citation>
    <scope>NUCLEOTIDE SEQUENCE</scope>
    <source>
        <strain evidence="1">Expedition CK06-06</strain>
    </source>
</reference>
<dbReference type="EMBL" id="BARU01036961">
    <property type="protein sequence ID" value="GAH82906.1"/>
    <property type="molecule type" value="Genomic_DNA"/>
</dbReference>
<sequence>MPQPPDTQPQNYSISPEARAHESGIVPGLEYPIIGVGTYKVTGGSSFDFELNVFDTASKLPIRAVEVESGLLKGFTDRLGRIVLHLPFGANTVVVSGSGYLEKGDFAPEAVKFEPIYLEVDLDSDAIYNVYSSGHVVPGERKV</sequence>
<gene>
    <name evidence="1" type="ORF">S03H2_57646</name>
</gene>
<dbReference type="AlphaFoldDB" id="X1IKG0"/>
<protein>
    <submittedName>
        <fullName evidence="1">Uncharacterized protein</fullName>
    </submittedName>
</protein>
<comment type="caution">
    <text evidence="1">The sequence shown here is derived from an EMBL/GenBank/DDBJ whole genome shotgun (WGS) entry which is preliminary data.</text>
</comment>
<accession>X1IKG0</accession>
<feature type="non-terminal residue" evidence="1">
    <location>
        <position position="143"/>
    </location>
</feature>
<proteinExistence type="predicted"/>
<name>X1IKG0_9ZZZZ</name>